<evidence type="ECO:0000256" key="10">
    <source>
        <dbReference type="ARBA" id="ARBA00022723"/>
    </source>
</evidence>
<keyword evidence="8" id="KW-0597">Phosphoprotein</keyword>
<dbReference type="Gene3D" id="3.30.565.10">
    <property type="entry name" value="Histidine kinase-like ATPase, C-terminal domain"/>
    <property type="match status" value="1"/>
</dbReference>
<comment type="subcellular location">
    <subcellularLocation>
        <location evidence="3">Cytoplasm</location>
    </subcellularLocation>
</comment>
<dbReference type="SMART" id="SM00387">
    <property type="entry name" value="HATPase_c"/>
    <property type="match status" value="1"/>
</dbReference>
<evidence type="ECO:0000256" key="5">
    <source>
        <dbReference type="ARBA" id="ARBA00017322"/>
    </source>
</evidence>
<dbReference type="PANTHER" id="PTHR24421:SF10">
    <property type="entry name" value="NITRATE_NITRITE SENSOR PROTEIN NARQ"/>
    <property type="match status" value="1"/>
</dbReference>
<evidence type="ECO:0000256" key="9">
    <source>
        <dbReference type="ARBA" id="ARBA00022679"/>
    </source>
</evidence>
<dbReference type="CDD" id="cd16917">
    <property type="entry name" value="HATPase_UhpB-NarQ-NarX-like"/>
    <property type="match status" value="1"/>
</dbReference>
<dbReference type="InterPro" id="IPR036890">
    <property type="entry name" value="HATPase_C_sf"/>
</dbReference>
<keyword evidence="22" id="KW-1185">Reference proteome</keyword>
<keyword evidence="13" id="KW-0067">ATP-binding</keyword>
<evidence type="ECO:0000256" key="1">
    <source>
        <dbReference type="ARBA" id="ARBA00000085"/>
    </source>
</evidence>
<dbReference type="PANTHER" id="PTHR24421">
    <property type="entry name" value="NITRATE/NITRITE SENSOR PROTEIN NARX-RELATED"/>
    <property type="match status" value="1"/>
</dbReference>
<organism evidence="21 22">
    <name type="scientific">Dyadobacter soli</name>
    <dbReference type="NCBI Taxonomy" id="659014"/>
    <lineage>
        <taxon>Bacteria</taxon>
        <taxon>Pseudomonadati</taxon>
        <taxon>Bacteroidota</taxon>
        <taxon>Cytophagia</taxon>
        <taxon>Cytophagales</taxon>
        <taxon>Spirosomataceae</taxon>
        <taxon>Dyadobacter</taxon>
    </lineage>
</organism>
<evidence type="ECO:0000256" key="6">
    <source>
        <dbReference type="ARBA" id="ARBA00022485"/>
    </source>
</evidence>
<keyword evidence="10" id="KW-0479">Metal-binding</keyword>
<dbReference type="InterPro" id="IPR050482">
    <property type="entry name" value="Sensor_HK_TwoCompSys"/>
</dbReference>
<keyword evidence="7" id="KW-0963">Cytoplasm</keyword>
<dbReference type="RefSeq" id="WP_090156017.1">
    <property type="nucleotide sequence ID" value="NZ_FNAN01000018.1"/>
</dbReference>
<dbReference type="InterPro" id="IPR004358">
    <property type="entry name" value="Sig_transdc_His_kin-like_C"/>
</dbReference>
<reference evidence="22" key="1">
    <citation type="submission" date="2016-10" db="EMBL/GenBank/DDBJ databases">
        <authorList>
            <person name="Varghese N."/>
            <person name="Submissions S."/>
        </authorList>
    </citation>
    <scope>NUCLEOTIDE SEQUENCE [LARGE SCALE GENOMIC DNA]</scope>
    <source>
        <strain evidence="22">DSM 25329</strain>
    </source>
</reference>
<protein>
    <recommendedName>
        <fullName evidence="5">Oxygen sensor histidine kinase NreB</fullName>
        <ecNumber evidence="4">2.7.13.3</ecNumber>
    </recommendedName>
    <alternativeName>
        <fullName evidence="18">Nitrogen regulation protein B</fullName>
    </alternativeName>
</protein>
<evidence type="ECO:0000256" key="15">
    <source>
        <dbReference type="ARBA" id="ARBA00023012"/>
    </source>
</evidence>
<keyword evidence="16" id="KW-0411">Iron-sulfur</keyword>
<evidence type="ECO:0000259" key="20">
    <source>
        <dbReference type="PROSITE" id="PS50109"/>
    </source>
</evidence>
<dbReference type="InterPro" id="IPR003594">
    <property type="entry name" value="HATPase_dom"/>
</dbReference>
<dbReference type="InterPro" id="IPR011712">
    <property type="entry name" value="Sig_transdc_His_kin_sub3_dim/P"/>
</dbReference>
<dbReference type="OrthoDB" id="9760839at2"/>
<dbReference type="EC" id="2.7.13.3" evidence="4"/>
<evidence type="ECO:0000313" key="22">
    <source>
        <dbReference type="Proteomes" id="UP000198748"/>
    </source>
</evidence>
<keyword evidence="15" id="KW-0902">Two-component regulatory system</keyword>
<dbReference type="Proteomes" id="UP000198748">
    <property type="component" value="Unassembled WGS sequence"/>
</dbReference>
<feature type="transmembrane region" description="Helical" evidence="19">
    <location>
        <begin position="12"/>
        <end position="34"/>
    </location>
</feature>
<evidence type="ECO:0000256" key="12">
    <source>
        <dbReference type="ARBA" id="ARBA00022777"/>
    </source>
</evidence>
<dbReference type="EMBL" id="FNAN01000018">
    <property type="protein sequence ID" value="SDG36764.1"/>
    <property type="molecule type" value="Genomic_DNA"/>
</dbReference>
<evidence type="ECO:0000256" key="2">
    <source>
        <dbReference type="ARBA" id="ARBA00001966"/>
    </source>
</evidence>
<dbReference type="GO" id="GO:0016020">
    <property type="term" value="C:membrane"/>
    <property type="evidence" value="ECO:0007669"/>
    <property type="project" value="InterPro"/>
</dbReference>
<evidence type="ECO:0000256" key="14">
    <source>
        <dbReference type="ARBA" id="ARBA00023004"/>
    </source>
</evidence>
<keyword evidence="14" id="KW-0408">Iron</keyword>
<comment type="catalytic activity">
    <reaction evidence="1">
        <text>ATP + protein L-histidine = ADP + protein N-phospho-L-histidine.</text>
        <dbReference type="EC" id="2.7.13.3"/>
    </reaction>
</comment>
<dbReference type="Pfam" id="PF07730">
    <property type="entry name" value="HisKA_3"/>
    <property type="match status" value="1"/>
</dbReference>
<evidence type="ECO:0000256" key="13">
    <source>
        <dbReference type="ARBA" id="ARBA00022840"/>
    </source>
</evidence>
<dbReference type="GO" id="GO:0046872">
    <property type="term" value="F:metal ion binding"/>
    <property type="evidence" value="ECO:0007669"/>
    <property type="project" value="UniProtKB-KW"/>
</dbReference>
<dbReference type="GO" id="GO:0051539">
    <property type="term" value="F:4 iron, 4 sulfur cluster binding"/>
    <property type="evidence" value="ECO:0007669"/>
    <property type="project" value="UniProtKB-KW"/>
</dbReference>
<dbReference type="InterPro" id="IPR005467">
    <property type="entry name" value="His_kinase_dom"/>
</dbReference>
<evidence type="ECO:0000256" key="11">
    <source>
        <dbReference type="ARBA" id="ARBA00022741"/>
    </source>
</evidence>
<dbReference type="GO" id="GO:0046983">
    <property type="term" value="F:protein dimerization activity"/>
    <property type="evidence" value="ECO:0007669"/>
    <property type="project" value="InterPro"/>
</dbReference>
<name>A0A1G7TP26_9BACT</name>
<comment type="function">
    <text evidence="17">Member of the two-component regulatory system NreB/NreC involved in the control of dissimilatory nitrate/nitrite reduction in response to oxygen. NreB functions as a direct oxygen sensor histidine kinase which is autophosphorylated, in the absence of oxygen, probably at the conserved histidine residue, and transfers its phosphate group probably to a conserved aspartate residue of NreC. NreB/NreC activates the expression of the nitrate (narGHJI) and nitrite (nir) reductase operons, as well as the putative nitrate transporter gene narT.</text>
</comment>
<dbReference type="SUPFAM" id="SSF55874">
    <property type="entry name" value="ATPase domain of HSP90 chaperone/DNA topoisomerase II/histidine kinase"/>
    <property type="match status" value="1"/>
</dbReference>
<dbReference type="GO" id="GO:0005737">
    <property type="term" value="C:cytoplasm"/>
    <property type="evidence" value="ECO:0007669"/>
    <property type="project" value="UniProtKB-SubCell"/>
</dbReference>
<evidence type="ECO:0000256" key="4">
    <source>
        <dbReference type="ARBA" id="ARBA00012438"/>
    </source>
</evidence>
<evidence type="ECO:0000256" key="19">
    <source>
        <dbReference type="SAM" id="Phobius"/>
    </source>
</evidence>
<keyword evidence="19" id="KW-0812">Transmembrane</keyword>
<dbReference type="Pfam" id="PF02518">
    <property type="entry name" value="HATPase_c"/>
    <property type="match status" value="1"/>
</dbReference>
<dbReference type="Gene3D" id="1.20.5.1930">
    <property type="match status" value="1"/>
</dbReference>
<evidence type="ECO:0000256" key="7">
    <source>
        <dbReference type="ARBA" id="ARBA00022490"/>
    </source>
</evidence>
<dbReference type="STRING" id="659014.SAMN04487996_1184"/>
<comment type="cofactor">
    <cofactor evidence="2">
        <name>[4Fe-4S] cluster</name>
        <dbReference type="ChEBI" id="CHEBI:49883"/>
    </cofactor>
</comment>
<keyword evidence="9" id="KW-0808">Transferase</keyword>
<keyword evidence="12 21" id="KW-0418">Kinase</keyword>
<evidence type="ECO:0000256" key="16">
    <source>
        <dbReference type="ARBA" id="ARBA00023014"/>
    </source>
</evidence>
<dbReference type="GO" id="GO:0000155">
    <property type="term" value="F:phosphorelay sensor kinase activity"/>
    <property type="evidence" value="ECO:0007669"/>
    <property type="project" value="InterPro"/>
</dbReference>
<dbReference type="PRINTS" id="PR00344">
    <property type="entry name" value="BCTRLSENSOR"/>
</dbReference>
<keyword evidence="6" id="KW-0004">4Fe-4S</keyword>
<dbReference type="PROSITE" id="PS50109">
    <property type="entry name" value="HIS_KIN"/>
    <property type="match status" value="1"/>
</dbReference>
<dbReference type="AlphaFoldDB" id="A0A1G7TP26"/>
<keyword evidence="11" id="KW-0547">Nucleotide-binding</keyword>
<feature type="domain" description="Histidine kinase" evidence="20">
    <location>
        <begin position="74"/>
        <end position="261"/>
    </location>
</feature>
<proteinExistence type="predicted"/>
<accession>A0A1G7TP26</accession>
<evidence type="ECO:0000256" key="18">
    <source>
        <dbReference type="ARBA" id="ARBA00030800"/>
    </source>
</evidence>
<evidence type="ECO:0000256" key="3">
    <source>
        <dbReference type="ARBA" id="ARBA00004496"/>
    </source>
</evidence>
<keyword evidence="19" id="KW-1133">Transmembrane helix</keyword>
<evidence type="ECO:0000256" key="8">
    <source>
        <dbReference type="ARBA" id="ARBA00022553"/>
    </source>
</evidence>
<keyword evidence="19" id="KW-0472">Membrane</keyword>
<evidence type="ECO:0000256" key="17">
    <source>
        <dbReference type="ARBA" id="ARBA00024827"/>
    </source>
</evidence>
<evidence type="ECO:0000313" key="21">
    <source>
        <dbReference type="EMBL" id="SDG36764.1"/>
    </source>
</evidence>
<sequence length="261" mass="29011">MGRPGEIEFAQLLFGGIGIMVMMALAIVIFVLLYQRKLHFQQSRLHQMEMLHQKKILESIVASQENERERIARDLHDEVGASLSAVRLFVNQIQYEKSPEEMKGLAARSGQIIGDVVKDVRQIAHNLSPVIIENFGFAGAVKILLRRMEDAGMDIRCAIDDPADVLSSYQQLVLYRIIQEVIGNVVKHAEASEITFDLHHGSSQLSLLMSDNGKGFDIHSSQKAAGMGMSTIRTRTDLLGAKLELSSAPGEGTRFRIEMPV</sequence>
<gene>
    <name evidence="21" type="ORF">SAMN04487996_1184</name>
</gene>
<dbReference type="GO" id="GO:0005524">
    <property type="term" value="F:ATP binding"/>
    <property type="evidence" value="ECO:0007669"/>
    <property type="project" value="UniProtKB-KW"/>
</dbReference>